<evidence type="ECO:0000256" key="1">
    <source>
        <dbReference type="SAM" id="MobiDB-lite"/>
    </source>
</evidence>
<dbReference type="AlphaFoldDB" id="A0A087AGT8"/>
<dbReference type="EMBL" id="JGYU01000002">
    <property type="protein sequence ID" value="KFI57988.1"/>
    <property type="molecule type" value="Genomic_DNA"/>
</dbReference>
<feature type="compositionally biased region" description="Low complexity" evidence="1">
    <location>
        <begin position="107"/>
        <end position="121"/>
    </location>
</feature>
<keyword evidence="3" id="KW-1185">Reference proteome</keyword>
<proteinExistence type="predicted"/>
<feature type="region of interest" description="Disordered" evidence="1">
    <location>
        <begin position="1"/>
        <end position="21"/>
    </location>
</feature>
<accession>A0A087AGT8</accession>
<feature type="region of interest" description="Disordered" evidence="1">
    <location>
        <begin position="82"/>
        <end position="205"/>
    </location>
</feature>
<dbReference type="STRING" id="35760.BCHO_0068"/>
<evidence type="ECO:0000313" key="3">
    <source>
        <dbReference type="Proteomes" id="UP000028995"/>
    </source>
</evidence>
<evidence type="ECO:0000313" key="2">
    <source>
        <dbReference type="EMBL" id="KFI57988.1"/>
    </source>
</evidence>
<feature type="compositionally biased region" description="Polar residues" evidence="1">
    <location>
        <begin position="12"/>
        <end position="21"/>
    </location>
</feature>
<gene>
    <name evidence="2" type="ORF">BCHO_0068</name>
</gene>
<sequence>MPVATRVRSGTGAASSGMPQFGQTAASSETFIPQFGHDCHVPSAIRFPLCLCSPSPHRGDGHRSFPPNIPPCHFAKRLPSHLQIPSPSQSIGTADEPGRKQPHSRPDPSTSTTNPPATSRPIDATDNPGRKQPHFRPDPSAPSTNPSASHPHPARIPLQPARNSQEMDSPPLTAPLLCHNLHYLPHTEQAAAGHAPPQERRRQPS</sequence>
<comment type="caution">
    <text evidence="2">The sequence shown here is derived from an EMBL/GenBank/DDBJ whole genome shotgun (WGS) entry which is preliminary data.</text>
</comment>
<organism evidence="2 3">
    <name type="scientific">Bifidobacterium choerinum</name>
    <dbReference type="NCBI Taxonomy" id="35760"/>
    <lineage>
        <taxon>Bacteria</taxon>
        <taxon>Bacillati</taxon>
        <taxon>Actinomycetota</taxon>
        <taxon>Actinomycetes</taxon>
        <taxon>Bifidobacteriales</taxon>
        <taxon>Bifidobacteriaceae</taxon>
        <taxon>Bifidobacterium</taxon>
    </lineage>
</organism>
<reference evidence="2 3" key="1">
    <citation type="submission" date="2014-03" db="EMBL/GenBank/DDBJ databases">
        <title>Genomics of Bifidobacteria.</title>
        <authorList>
            <person name="Ventura M."/>
            <person name="Milani C."/>
            <person name="Lugli G.A."/>
        </authorList>
    </citation>
    <scope>NUCLEOTIDE SEQUENCE [LARGE SCALE GENOMIC DNA]</scope>
    <source>
        <strain evidence="2 3">LMG 10510</strain>
    </source>
</reference>
<dbReference type="Proteomes" id="UP000028995">
    <property type="component" value="Unassembled WGS sequence"/>
</dbReference>
<protein>
    <submittedName>
        <fullName evidence="2">Uncharacterized protein</fullName>
    </submittedName>
</protein>
<name>A0A087AGT8_9BIFI</name>
<feature type="compositionally biased region" description="Polar residues" evidence="1">
    <location>
        <begin position="83"/>
        <end position="92"/>
    </location>
</feature>